<dbReference type="InterPro" id="IPR043504">
    <property type="entry name" value="Peptidase_S1_PA_chymotrypsin"/>
</dbReference>
<dbReference type="AlphaFoldDB" id="A0A7R9EGK2"/>
<gene>
    <name evidence="1" type="ORF">TMSB3V08_LOCUS8949</name>
</gene>
<dbReference type="SUPFAM" id="SSF50494">
    <property type="entry name" value="Trypsin-like serine proteases"/>
    <property type="match status" value="1"/>
</dbReference>
<protein>
    <submittedName>
        <fullName evidence="1">Uncharacterized protein</fullName>
    </submittedName>
</protein>
<evidence type="ECO:0000313" key="1">
    <source>
        <dbReference type="EMBL" id="CAD7432237.1"/>
    </source>
</evidence>
<name>A0A7R9EGK2_9NEOP</name>
<sequence>MYVLEWVTPVLWPSQLSRKQMCNGNRLQFYQWTEQKSEDSCVNNKYLHRFDLDYLPNEECEKLIDPKLTILPSFICASSTRYKTFCSYCRYGSPLVITLENDQHIIIGLMFARRGSEHLLVFTQVFEFSTWVLDGEKDLVAIENNHQLLQGKPTELANLDEQILNCLLECRNS</sequence>
<organism evidence="1">
    <name type="scientific">Timema monikensis</name>
    <dbReference type="NCBI Taxonomy" id="170555"/>
    <lineage>
        <taxon>Eukaryota</taxon>
        <taxon>Metazoa</taxon>
        <taxon>Ecdysozoa</taxon>
        <taxon>Arthropoda</taxon>
        <taxon>Hexapoda</taxon>
        <taxon>Insecta</taxon>
        <taxon>Pterygota</taxon>
        <taxon>Neoptera</taxon>
        <taxon>Polyneoptera</taxon>
        <taxon>Phasmatodea</taxon>
        <taxon>Timematodea</taxon>
        <taxon>Timematoidea</taxon>
        <taxon>Timematidae</taxon>
        <taxon>Timema</taxon>
    </lineage>
</organism>
<dbReference type="Gene3D" id="2.40.10.10">
    <property type="entry name" value="Trypsin-like serine proteases"/>
    <property type="match status" value="1"/>
</dbReference>
<dbReference type="InterPro" id="IPR009003">
    <property type="entry name" value="Peptidase_S1_PA"/>
</dbReference>
<reference evidence="1" key="1">
    <citation type="submission" date="2020-11" db="EMBL/GenBank/DDBJ databases">
        <authorList>
            <person name="Tran Van P."/>
        </authorList>
    </citation>
    <scope>NUCLEOTIDE SEQUENCE</scope>
</reference>
<proteinExistence type="predicted"/>
<dbReference type="EMBL" id="OB795429">
    <property type="protein sequence ID" value="CAD7432237.1"/>
    <property type="molecule type" value="Genomic_DNA"/>
</dbReference>
<accession>A0A7R9EGK2</accession>